<keyword evidence="2 14" id="KW-0963">Cytoplasm</keyword>
<evidence type="ECO:0000313" key="16">
    <source>
        <dbReference type="EMBL" id="BBO21928.1"/>
    </source>
</evidence>
<comment type="subcellular location">
    <subcellularLocation>
        <location evidence="14">Cytoplasm</location>
    </subcellularLocation>
</comment>
<dbReference type="GO" id="GO:0004604">
    <property type="term" value="F:phosphoadenylyl-sulfate reductase (thioredoxin) activity"/>
    <property type="evidence" value="ECO:0007669"/>
    <property type="project" value="UniProtKB-UniRule"/>
</dbReference>
<evidence type="ECO:0000256" key="9">
    <source>
        <dbReference type="ARBA" id="ARBA00024386"/>
    </source>
</evidence>
<dbReference type="GO" id="GO:0043866">
    <property type="term" value="F:adenylyl-sulfate reductase (thioredoxin) activity"/>
    <property type="evidence" value="ECO:0007669"/>
    <property type="project" value="UniProtKB-EC"/>
</dbReference>
<dbReference type="KEGG" id="ddz:DSYM_26270"/>
<dbReference type="CDD" id="cd23945">
    <property type="entry name" value="PAPS_reductase"/>
    <property type="match status" value="1"/>
</dbReference>
<dbReference type="Pfam" id="PF01507">
    <property type="entry name" value="PAPS_reduct"/>
    <property type="match status" value="1"/>
</dbReference>
<feature type="binding site" evidence="14">
    <location>
        <position position="113"/>
    </location>
    <ligand>
        <name>[4Fe-4S] cluster</name>
        <dbReference type="ChEBI" id="CHEBI:49883"/>
    </ligand>
</feature>
<dbReference type="Gene3D" id="3.40.50.620">
    <property type="entry name" value="HUPs"/>
    <property type="match status" value="1"/>
</dbReference>
<dbReference type="NCBIfam" id="TIGR02055">
    <property type="entry name" value="APS_reductase"/>
    <property type="match status" value="1"/>
</dbReference>
<dbReference type="SUPFAM" id="SSF52402">
    <property type="entry name" value="Adenine nucleotide alpha hydrolases-like"/>
    <property type="match status" value="1"/>
</dbReference>
<proteinExistence type="inferred from homology"/>
<dbReference type="InterPro" id="IPR004511">
    <property type="entry name" value="PAPS/APS_Rdtase"/>
</dbReference>
<comment type="catalytic activity">
    <reaction evidence="13 14">
        <text>[thioredoxin]-disulfide + sulfite + AMP + 2 H(+) = adenosine 5'-phosphosulfate + [thioredoxin]-dithiol</text>
        <dbReference type="Rhea" id="RHEA:21976"/>
        <dbReference type="Rhea" id="RHEA-COMP:10698"/>
        <dbReference type="Rhea" id="RHEA-COMP:10700"/>
        <dbReference type="ChEBI" id="CHEBI:15378"/>
        <dbReference type="ChEBI" id="CHEBI:17359"/>
        <dbReference type="ChEBI" id="CHEBI:29950"/>
        <dbReference type="ChEBI" id="CHEBI:50058"/>
        <dbReference type="ChEBI" id="CHEBI:58243"/>
        <dbReference type="ChEBI" id="CHEBI:456215"/>
        <dbReference type="EC" id="1.8.4.10"/>
    </reaction>
</comment>
<gene>
    <name evidence="14" type="primary">cysH</name>
    <name evidence="16" type="ORF">DSYM_26270</name>
</gene>
<evidence type="ECO:0000256" key="1">
    <source>
        <dbReference type="ARBA" id="ARBA00009732"/>
    </source>
</evidence>
<dbReference type="InterPro" id="IPR014729">
    <property type="entry name" value="Rossmann-like_a/b/a_fold"/>
</dbReference>
<dbReference type="PANTHER" id="PTHR46482:SF9">
    <property type="entry name" value="5'-ADENYLYLSULFATE REDUCTASE 1, CHLOROPLASTIC"/>
    <property type="match status" value="1"/>
</dbReference>
<evidence type="ECO:0000256" key="13">
    <source>
        <dbReference type="ARBA" id="ARBA00048441"/>
    </source>
</evidence>
<evidence type="ECO:0000256" key="6">
    <source>
        <dbReference type="ARBA" id="ARBA00023014"/>
    </source>
</evidence>
<protein>
    <recommendedName>
        <fullName evidence="10 14">Adenosine 5'-phosphosulfate reductase</fullName>
        <shortName evidence="14">APS reductase</shortName>
        <ecNumber evidence="9 14">1.8.4.10</ecNumber>
    </recommendedName>
    <alternativeName>
        <fullName evidence="12 14">5'-adenylylsulfate reductase</fullName>
    </alternativeName>
    <alternativeName>
        <fullName evidence="11 14">Thioredoxin-dependent 5'-adenylylsulfate reductase</fullName>
    </alternativeName>
</protein>
<name>A0A809R5G6_9PROT</name>
<dbReference type="InterPro" id="IPR011798">
    <property type="entry name" value="APS_reductase"/>
</dbReference>
<feature type="binding site" evidence="14">
    <location>
        <position position="196"/>
    </location>
    <ligand>
        <name>[4Fe-4S] cluster</name>
        <dbReference type="ChEBI" id="CHEBI:49883"/>
    </ligand>
</feature>
<evidence type="ECO:0000256" key="5">
    <source>
        <dbReference type="ARBA" id="ARBA00023004"/>
    </source>
</evidence>
<sequence>MSLEKLPQQRIDEAVALLKRIEAGFAPAAFANSLGAEDMVLTDLIARHAPGIEMFTLDTGRLHEETYRLMQQVADRYDQPLRVYFPQPEAVQLYATAHGVNGFYESVEQRKACCQVRKVEPLGRALKGKAAWITGLRREQAVTRRDLPEREFDAAHGIEKFNPLAAWSEAEVWAYLHAYGVPTNELHAHGFPSIGCAPCTRALAAGEDIRAGRWWWEDPATKECGLHPAKRDKVAA</sequence>
<evidence type="ECO:0000256" key="2">
    <source>
        <dbReference type="ARBA" id="ARBA00022490"/>
    </source>
</evidence>
<evidence type="ECO:0000259" key="15">
    <source>
        <dbReference type="Pfam" id="PF01507"/>
    </source>
</evidence>
<evidence type="ECO:0000256" key="4">
    <source>
        <dbReference type="ARBA" id="ARBA00023002"/>
    </source>
</evidence>
<dbReference type="GO" id="GO:0005737">
    <property type="term" value="C:cytoplasm"/>
    <property type="evidence" value="ECO:0007669"/>
    <property type="project" value="UniProtKB-SubCell"/>
</dbReference>
<dbReference type="PANTHER" id="PTHR46482">
    <property type="entry name" value="5'-ADENYLYLSULFATE REDUCTASE 3, CHLOROPLASTIC"/>
    <property type="match status" value="1"/>
</dbReference>
<dbReference type="GO" id="GO:0046872">
    <property type="term" value="F:metal ion binding"/>
    <property type="evidence" value="ECO:0007669"/>
    <property type="project" value="UniProtKB-KW"/>
</dbReference>
<comment type="similarity">
    <text evidence="1 14">Belongs to the PAPS reductase family. CysH subfamily.</text>
</comment>
<keyword evidence="4 14" id="KW-0560">Oxidoreductase</keyword>
<dbReference type="Proteomes" id="UP000662914">
    <property type="component" value="Chromosome"/>
</dbReference>
<dbReference type="GO" id="GO:0019344">
    <property type="term" value="P:cysteine biosynthetic process"/>
    <property type="evidence" value="ECO:0007669"/>
    <property type="project" value="InterPro"/>
</dbReference>
<evidence type="ECO:0000256" key="12">
    <source>
        <dbReference type="ARBA" id="ARBA00032041"/>
    </source>
</evidence>
<dbReference type="PIRSF" id="PIRSF000857">
    <property type="entry name" value="PAPS_reductase"/>
    <property type="match status" value="1"/>
</dbReference>
<evidence type="ECO:0000256" key="8">
    <source>
        <dbReference type="ARBA" id="ARBA00024327"/>
    </source>
</evidence>
<accession>A0A809R5G6</accession>
<dbReference type="AlphaFoldDB" id="A0A809R5G6"/>
<reference evidence="16" key="1">
    <citation type="journal article" name="DNA Res.">
        <title>The physiological potential of anammox bacteria as revealed by their core genome structure.</title>
        <authorList>
            <person name="Okubo T."/>
            <person name="Toyoda A."/>
            <person name="Fukuhara K."/>
            <person name="Uchiyama I."/>
            <person name="Harigaya Y."/>
            <person name="Kuroiwa M."/>
            <person name="Suzuki T."/>
            <person name="Murakami Y."/>
            <person name="Suwa Y."/>
            <person name="Takami H."/>
        </authorList>
    </citation>
    <scope>NUCLEOTIDE SEQUENCE</scope>
    <source>
        <strain evidence="16">317325-3</strain>
    </source>
</reference>
<evidence type="ECO:0000256" key="7">
    <source>
        <dbReference type="ARBA" id="ARBA00024298"/>
    </source>
</evidence>
<evidence type="ECO:0000256" key="14">
    <source>
        <dbReference type="HAMAP-Rule" id="MF_00063"/>
    </source>
</evidence>
<dbReference type="HAMAP" id="MF_00063">
    <property type="entry name" value="CysH"/>
    <property type="match status" value="1"/>
</dbReference>
<organism evidence="16 17">
    <name type="scientific">Candidatus Desulfobacillus denitrificans</name>
    <dbReference type="NCBI Taxonomy" id="2608985"/>
    <lineage>
        <taxon>Bacteria</taxon>
        <taxon>Pseudomonadati</taxon>
        <taxon>Pseudomonadota</taxon>
        <taxon>Betaproteobacteria</taxon>
        <taxon>Candidatus Desulfobacillus</taxon>
    </lineage>
</organism>
<dbReference type="GO" id="GO:0070814">
    <property type="term" value="P:hydrogen sulfide biosynthetic process"/>
    <property type="evidence" value="ECO:0007669"/>
    <property type="project" value="UniProtKB-UniRule"/>
</dbReference>
<dbReference type="EC" id="1.8.4.10" evidence="9 14"/>
<evidence type="ECO:0000256" key="3">
    <source>
        <dbReference type="ARBA" id="ARBA00022723"/>
    </source>
</evidence>
<dbReference type="NCBIfam" id="NF002537">
    <property type="entry name" value="PRK02090.1"/>
    <property type="match status" value="1"/>
</dbReference>
<comment type="pathway">
    <text evidence="8 14">Sulfur metabolism; hydrogen sulfide biosynthesis; sulfite from sulfate.</text>
</comment>
<feature type="active site" description="Nucleophile; cysteine thiosulfonate intermediate" evidence="14">
    <location>
        <position position="224"/>
    </location>
</feature>
<dbReference type="GO" id="GO:0019379">
    <property type="term" value="P:sulfate assimilation, phosphoadenylyl sulfate reduction by phosphoadenylyl-sulfate reductase (thioredoxin)"/>
    <property type="evidence" value="ECO:0007669"/>
    <property type="project" value="UniProtKB-UniRule"/>
</dbReference>
<comment type="cofactor">
    <cofactor evidence="14">
        <name>[4Fe-4S] cluster</name>
        <dbReference type="ChEBI" id="CHEBI:49883"/>
    </cofactor>
    <text evidence="14">Binds 1 [4Fe-4S] cluster per subunit.</text>
</comment>
<keyword evidence="3 14" id="KW-0479">Metal-binding</keyword>
<feature type="binding site" evidence="14">
    <location>
        <position position="199"/>
    </location>
    <ligand>
        <name>[4Fe-4S] cluster</name>
        <dbReference type="ChEBI" id="CHEBI:49883"/>
    </ligand>
</feature>
<feature type="domain" description="Phosphoadenosine phosphosulphate reductase" evidence="15">
    <location>
        <begin position="29"/>
        <end position="202"/>
    </location>
</feature>
<keyword evidence="6 14" id="KW-0411">Iron-sulfur</keyword>
<keyword evidence="5 14" id="KW-0408">Iron</keyword>
<evidence type="ECO:0000256" key="10">
    <source>
        <dbReference type="ARBA" id="ARBA00029514"/>
    </source>
</evidence>
<dbReference type="GO" id="GO:0051539">
    <property type="term" value="F:4 iron, 4 sulfur cluster binding"/>
    <property type="evidence" value="ECO:0007669"/>
    <property type="project" value="UniProtKB-UniRule"/>
</dbReference>
<dbReference type="InterPro" id="IPR002500">
    <property type="entry name" value="PAPS_reduct_dom"/>
</dbReference>
<comment type="function">
    <text evidence="7 14">Catalyzes the formation of sulfite from adenosine 5'-phosphosulfate (APS) using thioredoxin as an electron donor.</text>
</comment>
<evidence type="ECO:0000256" key="11">
    <source>
        <dbReference type="ARBA" id="ARBA00030894"/>
    </source>
</evidence>
<feature type="binding site" evidence="14">
    <location>
        <position position="114"/>
    </location>
    <ligand>
        <name>[4Fe-4S] cluster</name>
        <dbReference type="ChEBI" id="CHEBI:49883"/>
    </ligand>
</feature>
<evidence type="ECO:0000313" key="17">
    <source>
        <dbReference type="Proteomes" id="UP000662914"/>
    </source>
</evidence>
<dbReference type="EMBL" id="AP021857">
    <property type="protein sequence ID" value="BBO21928.1"/>
    <property type="molecule type" value="Genomic_DNA"/>
</dbReference>